<dbReference type="Pfam" id="PF00083">
    <property type="entry name" value="Sugar_tr"/>
    <property type="match status" value="1"/>
</dbReference>
<dbReference type="NCBIfam" id="TIGR00879">
    <property type="entry name" value="SP"/>
    <property type="match status" value="1"/>
</dbReference>
<comment type="caution">
    <text evidence="12">The sequence shown here is derived from an EMBL/GenBank/DDBJ whole genome shotgun (WGS) entry which is preliminary data.</text>
</comment>
<dbReference type="SUPFAM" id="SSF103473">
    <property type="entry name" value="MFS general substrate transporter"/>
    <property type="match status" value="1"/>
</dbReference>
<name>A0A550C963_9AGAR</name>
<dbReference type="EMBL" id="VDMD01000017">
    <property type="protein sequence ID" value="TRM61334.1"/>
    <property type="molecule type" value="Genomic_DNA"/>
</dbReference>
<dbReference type="AlphaFoldDB" id="A0A550C963"/>
<evidence type="ECO:0000256" key="3">
    <source>
        <dbReference type="ARBA" id="ARBA00022448"/>
    </source>
</evidence>
<gene>
    <name evidence="12" type="ORF">BD626DRAFT_502175</name>
</gene>
<feature type="compositionally biased region" description="Basic and acidic residues" evidence="9">
    <location>
        <begin position="551"/>
        <end position="569"/>
    </location>
</feature>
<evidence type="ECO:0000313" key="12">
    <source>
        <dbReference type="EMBL" id="TRM61334.1"/>
    </source>
</evidence>
<dbReference type="InterPro" id="IPR003663">
    <property type="entry name" value="Sugar/inositol_transpt"/>
</dbReference>
<keyword evidence="13" id="KW-1185">Reference proteome</keyword>
<dbReference type="Proteomes" id="UP000320762">
    <property type="component" value="Unassembled WGS sequence"/>
</dbReference>
<proteinExistence type="inferred from homology"/>
<dbReference type="PROSITE" id="PS50850">
    <property type="entry name" value="MFS"/>
    <property type="match status" value="1"/>
</dbReference>
<keyword evidence="5 10" id="KW-1133">Transmembrane helix</keyword>
<feature type="region of interest" description="Disordered" evidence="9">
    <location>
        <begin position="1"/>
        <end position="32"/>
    </location>
</feature>
<evidence type="ECO:0000256" key="10">
    <source>
        <dbReference type="SAM" id="Phobius"/>
    </source>
</evidence>
<feature type="domain" description="Major facilitator superfamily (MFS) profile" evidence="11">
    <location>
        <begin position="53"/>
        <end position="504"/>
    </location>
</feature>
<protein>
    <submittedName>
        <fullName evidence="12">General substrate transporter</fullName>
    </submittedName>
</protein>
<dbReference type="PRINTS" id="PR00171">
    <property type="entry name" value="SUGRTRNSPORT"/>
</dbReference>
<dbReference type="InterPro" id="IPR036259">
    <property type="entry name" value="MFS_trans_sf"/>
</dbReference>
<dbReference type="GO" id="GO:0016020">
    <property type="term" value="C:membrane"/>
    <property type="evidence" value="ECO:0007669"/>
    <property type="project" value="UniProtKB-SubCell"/>
</dbReference>
<evidence type="ECO:0000256" key="4">
    <source>
        <dbReference type="ARBA" id="ARBA00022692"/>
    </source>
</evidence>
<evidence type="ECO:0000313" key="13">
    <source>
        <dbReference type="Proteomes" id="UP000320762"/>
    </source>
</evidence>
<feature type="compositionally biased region" description="Basic and acidic residues" evidence="9">
    <location>
        <begin position="7"/>
        <end position="32"/>
    </location>
</feature>
<dbReference type="InterPro" id="IPR050360">
    <property type="entry name" value="MFS_Sugar_Transporters"/>
</dbReference>
<comment type="similarity">
    <text evidence="2 8">Belongs to the major facilitator superfamily. Sugar transporter (TC 2.A.1.1) family.</text>
</comment>
<feature type="transmembrane region" description="Helical" evidence="10">
    <location>
        <begin position="222"/>
        <end position="243"/>
    </location>
</feature>
<evidence type="ECO:0000256" key="8">
    <source>
        <dbReference type="RuleBase" id="RU003346"/>
    </source>
</evidence>
<feature type="region of interest" description="Disordered" evidence="9">
    <location>
        <begin position="547"/>
        <end position="569"/>
    </location>
</feature>
<keyword evidence="4 10" id="KW-0812">Transmembrane</keyword>
<feature type="transmembrane region" description="Helical" evidence="10">
    <location>
        <begin position="350"/>
        <end position="368"/>
    </location>
</feature>
<dbReference type="STRING" id="97359.A0A550C963"/>
<reference evidence="12 13" key="1">
    <citation type="journal article" date="2019" name="New Phytol.">
        <title>Comparative genomics reveals unique wood-decay strategies and fruiting body development in the Schizophyllaceae.</title>
        <authorList>
            <person name="Almasi E."/>
            <person name="Sahu N."/>
            <person name="Krizsan K."/>
            <person name="Balint B."/>
            <person name="Kovacs G.M."/>
            <person name="Kiss B."/>
            <person name="Cseklye J."/>
            <person name="Drula E."/>
            <person name="Henrissat B."/>
            <person name="Nagy I."/>
            <person name="Chovatia M."/>
            <person name="Adam C."/>
            <person name="LaButti K."/>
            <person name="Lipzen A."/>
            <person name="Riley R."/>
            <person name="Grigoriev I.V."/>
            <person name="Nagy L.G."/>
        </authorList>
    </citation>
    <scope>NUCLEOTIDE SEQUENCE [LARGE SCALE GENOMIC DNA]</scope>
    <source>
        <strain evidence="12 13">NL-1724</strain>
    </source>
</reference>
<evidence type="ECO:0000256" key="7">
    <source>
        <dbReference type="ARBA" id="ARBA00049119"/>
    </source>
</evidence>
<evidence type="ECO:0000256" key="6">
    <source>
        <dbReference type="ARBA" id="ARBA00023136"/>
    </source>
</evidence>
<dbReference type="GO" id="GO:0015793">
    <property type="term" value="P:glycerol transmembrane transport"/>
    <property type="evidence" value="ECO:0007669"/>
    <property type="project" value="TreeGrafter"/>
</dbReference>
<evidence type="ECO:0000256" key="9">
    <source>
        <dbReference type="SAM" id="MobiDB-lite"/>
    </source>
</evidence>
<dbReference type="OrthoDB" id="2544694at2759"/>
<dbReference type="GO" id="GO:0005351">
    <property type="term" value="F:carbohydrate:proton symporter activity"/>
    <property type="evidence" value="ECO:0007669"/>
    <property type="project" value="TreeGrafter"/>
</dbReference>
<evidence type="ECO:0000259" key="11">
    <source>
        <dbReference type="PROSITE" id="PS50850"/>
    </source>
</evidence>
<evidence type="ECO:0000256" key="2">
    <source>
        <dbReference type="ARBA" id="ARBA00010992"/>
    </source>
</evidence>
<dbReference type="PANTHER" id="PTHR48022:SF69">
    <property type="entry name" value="SUGAR TRANSPORTER"/>
    <property type="match status" value="1"/>
</dbReference>
<dbReference type="PANTHER" id="PTHR48022">
    <property type="entry name" value="PLASTIDIC GLUCOSE TRANSPORTER 4"/>
    <property type="match status" value="1"/>
</dbReference>
<evidence type="ECO:0000256" key="1">
    <source>
        <dbReference type="ARBA" id="ARBA00004141"/>
    </source>
</evidence>
<feature type="transmembrane region" description="Helical" evidence="10">
    <location>
        <begin position="49"/>
        <end position="66"/>
    </location>
</feature>
<evidence type="ECO:0000256" key="5">
    <source>
        <dbReference type="ARBA" id="ARBA00022989"/>
    </source>
</evidence>
<accession>A0A550C963</accession>
<feature type="transmembrane region" description="Helical" evidence="10">
    <location>
        <begin position="380"/>
        <end position="401"/>
    </location>
</feature>
<dbReference type="FunFam" id="1.20.1250.20:FF:000061">
    <property type="entry name" value="MFS sugar transporter"/>
    <property type="match status" value="1"/>
</dbReference>
<dbReference type="InterPro" id="IPR005828">
    <property type="entry name" value="MFS_sugar_transport-like"/>
</dbReference>
<sequence>MSGLPKGADKVHEKEETRTISESIHEGEHTRSRMKDGVPHYMGLSGDRLIMMITAIATCGFLLFGYDQGVMSGIVSAPQFYRIFPDLNPDTAGKNQASVMQAFYTAIYEVGCLAGAIFALFFGNKLGRRRNIMQGGFWVIIGAIIQITCMPGHKAGTQFVIGRIVTGFGNGLNTATIPSWQAECSKSHNRGLHICIEASMIATGTVIAYWVDFGLSYIDTSISWRLPIGLQIIFAVILIFGVLQLPESPRYLLSTRQYAEGENVVAALAALPVDHEDTQLQKRVIVEALESVGELEIKHVLAGGPSQHLRRTLIGASSQLFQQIGGCNAVIYFAPVIFEEYIGLERRLALILGGVNATVYAMAAFGSYPMIERLGRRRMFLLGTAGQAGAMILSMACLIPYNVMGDENNQATYGAVVGLFLFLIAFGCTWLELPWLYPAEIAPNAIRTNANAISTMTNWSWNFAVVMWTPPMLASWGGFGTFLFFGIVNLCFFPFIILFYVETKGRSLEEIDIIFAKGYTNKEWYVSTAKHLPKLSHAEIEQQAATYGLSLDDKPHGSMREDSDKRESA</sequence>
<keyword evidence="6 10" id="KW-0472">Membrane</keyword>
<dbReference type="InterPro" id="IPR020846">
    <property type="entry name" value="MFS_dom"/>
</dbReference>
<feature type="transmembrane region" description="Helical" evidence="10">
    <location>
        <begin position="102"/>
        <end position="123"/>
    </location>
</feature>
<comment type="subcellular location">
    <subcellularLocation>
        <location evidence="1">Membrane</location>
        <topology evidence="1">Multi-pass membrane protein</topology>
    </subcellularLocation>
</comment>
<feature type="transmembrane region" description="Helical" evidence="10">
    <location>
        <begin position="192"/>
        <end position="210"/>
    </location>
</feature>
<feature type="transmembrane region" description="Helical" evidence="10">
    <location>
        <begin position="413"/>
        <end position="437"/>
    </location>
</feature>
<comment type="catalytic activity">
    <reaction evidence="7">
        <text>myo-inositol(out) + H(+)(out) = myo-inositol(in) + H(+)(in)</text>
        <dbReference type="Rhea" id="RHEA:60364"/>
        <dbReference type="ChEBI" id="CHEBI:15378"/>
        <dbReference type="ChEBI" id="CHEBI:17268"/>
    </reaction>
</comment>
<dbReference type="Gene3D" id="1.20.1250.20">
    <property type="entry name" value="MFS general substrate transporter like domains"/>
    <property type="match status" value="1"/>
</dbReference>
<organism evidence="12 13">
    <name type="scientific">Schizophyllum amplum</name>
    <dbReference type="NCBI Taxonomy" id="97359"/>
    <lineage>
        <taxon>Eukaryota</taxon>
        <taxon>Fungi</taxon>
        <taxon>Dikarya</taxon>
        <taxon>Basidiomycota</taxon>
        <taxon>Agaricomycotina</taxon>
        <taxon>Agaricomycetes</taxon>
        <taxon>Agaricomycetidae</taxon>
        <taxon>Agaricales</taxon>
        <taxon>Schizophyllaceae</taxon>
        <taxon>Schizophyllum</taxon>
    </lineage>
</organism>
<feature type="transmembrane region" description="Helical" evidence="10">
    <location>
        <begin position="482"/>
        <end position="501"/>
    </location>
</feature>
<keyword evidence="3 8" id="KW-0813">Transport</keyword>